<evidence type="ECO:0000256" key="10">
    <source>
        <dbReference type="ARBA" id="ARBA00023146"/>
    </source>
</evidence>
<dbReference type="SUPFAM" id="SSF55681">
    <property type="entry name" value="Class II aaRS and biotin synthetases"/>
    <property type="match status" value="1"/>
</dbReference>
<dbReference type="PRINTS" id="PR01047">
    <property type="entry name" value="TRNASYNTHTHR"/>
</dbReference>
<dbReference type="STRING" id="1903181.BTN85_0940"/>
<dbReference type="GO" id="GO:0005524">
    <property type="term" value="F:ATP binding"/>
    <property type="evidence" value="ECO:0007669"/>
    <property type="project" value="UniProtKB-KW"/>
</dbReference>
<sequence length="619" mass="73063">MKLLLIHSDHFEYEVTEKTNVAEEISEELKKGKMEEVLACFITVESIDEKDPDQIVEKSVNEIEDTLNKVNAEGVFLYPYAHLSQDLGSPEVSVKILKRIEEKLRDNEIKTKRSPFGWYKAFEIKCKGHPLSELSRKIIPEEEEEDEEKGEEKRKVESKYFILTPNEREIKLDNLDQVKEEEIPTGTLKDYIYSEELEKKSSEKPPSVDSMRHLEIADYEEASDPGNLRLYPKGKLIFNLLEDWSDEIAVDRLDAVEIDTPILYDWSQPDIQEQGESFHERHYRVFPPEKDDELVLRFAGDFGLFRMLKEAILSYRNLPLRIYEFSKSFRYEKRGELSGLKRLRTFHMPDIHSFTTNLSQGWKEYQKLFKEYDDLAKGTNIEYAVVFRVVEEFYEENKDKIFEMLKYSDKPAFVEVLSERKHYWVVKHEFQGIDSTKNNTQLATVQLDIEDAERYDITYTTKEGNEEGCTICHSSIGSIERWMYSILEEAHKMEKPKIPIWLCPTQIRLLTISEDNLEYANKIKEKLKEEGIRVDIDDRNERLGKKIREAEKEWIPYIGVIGDDEEKEDFINLRIREQEKEEKFEVEEIVELIKEKLEGKPNRKLPLPDMLSKRPKFVG</sequence>
<keyword evidence="2" id="KW-0963">Cytoplasm</keyword>
<dbReference type="InterPro" id="IPR002314">
    <property type="entry name" value="aa-tRNA-synt_IIb"/>
</dbReference>
<evidence type="ECO:0000256" key="4">
    <source>
        <dbReference type="ARBA" id="ARBA00022598"/>
    </source>
</evidence>
<evidence type="ECO:0000256" key="5">
    <source>
        <dbReference type="ARBA" id="ARBA00022741"/>
    </source>
</evidence>
<reference evidence="17" key="1">
    <citation type="submission" date="2016-12" db="EMBL/GenBank/DDBJ databases">
        <title>Discovery of methanogenic haloarchaea.</title>
        <authorList>
            <person name="Sorokin D.Y."/>
            <person name="Makarova K.S."/>
            <person name="Abbas B."/>
            <person name="Ferrer M."/>
            <person name="Golyshin P.N."/>
        </authorList>
    </citation>
    <scope>NUCLEOTIDE SEQUENCE [LARGE SCALE GENOMIC DNA]</scope>
    <source>
        <strain evidence="17">HMET1</strain>
    </source>
</reference>
<evidence type="ECO:0000256" key="14">
    <source>
        <dbReference type="SAM" id="Coils"/>
    </source>
</evidence>
<dbReference type="GO" id="GO:0005737">
    <property type="term" value="C:cytoplasm"/>
    <property type="evidence" value="ECO:0007669"/>
    <property type="project" value="UniProtKB-SubCell"/>
</dbReference>
<evidence type="ECO:0000259" key="16">
    <source>
        <dbReference type="PROSITE" id="PS50862"/>
    </source>
</evidence>
<organism evidence="17 18">
    <name type="scientific">Methanohalarchaeum thermophilum</name>
    <dbReference type="NCBI Taxonomy" id="1903181"/>
    <lineage>
        <taxon>Archaea</taxon>
        <taxon>Methanobacteriati</taxon>
        <taxon>Methanobacteriota</taxon>
        <taxon>Methanonatronarchaeia</taxon>
        <taxon>Methanonatronarchaeales</taxon>
        <taxon>Methanonatronarchaeaceae</taxon>
        <taxon>Candidatus Methanohalarchaeum</taxon>
    </lineage>
</organism>
<dbReference type="InterPro" id="IPR006195">
    <property type="entry name" value="aa-tRNA-synth_II"/>
</dbReference>
<dbReference type="PROSITE" id="PS50862">
    <property type="entry name" value="AA_TRNA_LIGASE_II"/>
    <property type="match status" value="1"/>
</dbReference>
<dbReference type="InterPro" id="IPR036621">
    <property type="entry name" value="Anticodon-bd_dom_sf"/>
</dbReference>
<dbReference type="GO" id="GO:0004829">
    <property type="term" value="F:threonine-tRNA ligase activity"/>
    <property type="evidence" value="ECO:0007669"/>
    <property type="project" value="UniProtKB-UniRule"/>
</dbReference>
<keyword evidence="7" id="KW-0067">ATP-binding</keyword>
<feature type="domain" description="Aminoacyl-transfer RNA synthetases class-II family profile" evidence="16">
    <location>
        <begin position="257"/>
        <end position="496"/>
    </location>
</feature>
<dbReference type="AlphaFoldDB" id="A0A1Q6DVQ3"/>
<keyword evidence="4" id="KW-0436">Ligase</keyword>
<dbReference type="InterPro" id="IPR047246">
    <property type="entry name" value="ThrRS_anticodon"/>
</dbReference>
<comment type="caution">
    <text evidence="17">The sequence shown here is derived from an EMBL/GenBank/DDBJ whole genome shotgun (WGS) entry which is preliminary data.</text>
</comment>
<gene>
    <name evidence="17" type="ORF">BTN85_0940</name>
</gene>
<dbReference type="Gene3D" id="3.50.80.10">
    <property type="entry name" value="D-tyrosyl-tRNA(Tyr) deacylase"/>
    <property type="match status" value="1"/>
</dbReference>
<dbReference type="Gene3D" id="3.30.930.10">
    <property type="entry name" value="Bira Bifunctional Protein, Domain 2"/>
    <property type="match status" value="1"/>
</dbReference>
<dbReference type="CDD" id="cd00860">
    <property type="entry name" value="ThrRS_anticodon"/>
    <property type="match status" value="1"/>
</dbReference>
<protein>
    <recommendedName>
        <fullName evidence="13">Threonine--tRNA ligase</fullName>
        <ecNumber evidence="13">6.1.1.3</ecNumber>
    </recommendedName>
</protein>
<proteinExistence type="inferred from homology"/>
<keyword evidence="8" id="KW-0694">RNA-binding</keyword>
<keyword evidence="14" id="KW-0175">Coiled coil</keyword>
<dbReference type="GO" id="GO:0002161">
    <property type="term" value="F:aminoacyl-tRNA deacylase activity"/>
    <property type="evidence" value="ECO:0007669"/>
    <property type="project" value="UniProtKB-ARBA"/>
</dbReference>
<dbReference type="FunFam" id="3.50.80.10:FF:000004">
    <property type="entry name" value="Threonine--tRNA ligase"/>
    <property type="match status" value="1"/>
</dbReference>
<dbReference type="InterPro" id="IPR023509">
    <property type="entry name" value="DTD-like_sf"/>
</dbReference>
<dbReference type="EC" id="6.1.1.3" evidence="13"/>
<dbReference type="PANTHER" id="PTHR11451:SF44">
    <property type="entry name" value="THREONINE--TRNA LIGASE, CHLOROPLASTIC_MITOCHONDRIAL 2"/>
    <property type="match status" value="1"/>
</dbReference>
<evidence type="ECO:0000256" key="2">
    <source>
        <dbReference type="ARBA" id="ARBA00022490"/>
    </source>
</evidence>
<evidence type="ECO:0000256" key="8">
    <source>
        <dbReference type="ARBA" id="ARBA00022884"/>
    </source>
</evidence>
<keyword evidence="18" id="KW-1185">Reference proteome</keyword>
<keyword evidence="3" id="KW-0820">tRNA-binding</keyword>
<evidence type="ECO:0000256" key="3">
    <source>
        <dbReference type="ARBA" id="ARBA00022555"/>
    </source>
</evidence>
<dbReference type="InParanoid" id="A0A1Q6DVQ3"/>
<evidence type="ECO:0000256" key="15">
    <source>
        <dbReference type="SAM" id="MobiDB-lite"/>
    </source>
</evidence>
<evidence type="ECO:0000313" key="17">
    <source>
        <dbReference type="EMBL" id="OKY78449.1"/>
    </source>
</evidence>
<evidence type="ECO:0000256" key="13">
    <source>
        <dbReference type="NCBIfam" id="TIGR00418"/>
    </source>
</evidence>
<dbReference type="EMBL" id="MSDW01000001">
    <property type="protein sequence ID" value="OKY78449.1"/>
    <property type="molecule type" value="Genomic_DNA"/>
</dbReference>
<evidence type="ECO:0000256" key="12">
    <source>
        <dbReference type="ARBA" id="ARBA00060816"/>
    </source>
</evidence>
<dbReference type="InterPro" id="IPR002320">
    <property type="entry name" value="Thr-tRNA-ligase_IIa"/>
</dbReference>
<dbReference type="GO" id="GO:0006435">
    <property type="term" value="P:threonyl-tRNA aminoacylation"/>
    <property type="evidence" value="ECO:0007669"/>
    <property type="project" value="UniProtKB-UniRule"/>
</dbReference>
<dbReference type="GO" id="GO:0000049">
    <property type="term" value="F:tRNA binding"/>
    <property type="evidence" value="ECO:0007669"/>
    <property type="project" value="UniProtKB-KW"/>
</dbReference>
<dbReference type="Gene3D" id="3.40.50.800">
    <property type="entry name" value="Anticodon-binding domain"/>
    <property type="match status" value="1"/>
</dbReference>
<dbReference type="NCBIfam" id="NF003068">
    <property type="entry name" value="PRK03991.1"/>
    <property type="match status" value="1"/>
</dbReference>
<evidence type="ECO:0000256" key="7">
    <source>
        <dbReference type="ARBA" id="ARBA00022840"/>
    </source>
</evidence>
<feature type="coiled-coil region" evidence="14">
    <location>
        <begin position="510"/>
        <end position="595"/>
    </location>
</feature>
<keyword evidence="9" id="KW-0648">Protein biosynthesis</keyword>
<name>A0A1Q6DVQ3_METT1</name>
<comment type="subcellular location">
    <subcellularLocation>
        <location evidence="1">Cytoplasm</location>
    </subcellularLocation>
</comment>
<feature type="region of interest" description="Disordered" evidence="15">
    <location>
        <begin position="137"/>
        <end position="156"/>
    </location>
</feature>
<dbReference type="FunFam" id="3.40.50.800:FF:000001">
    <property type="entry name" value="Threonine--tRNA ligase"/>
    <property type="match status" value="1"/>
</dbReference>
<keyword evidence="5" id="KW-0547">Nucleotide-binding</keyword>
<dbReference type="NCBIfam" id="TIGR00418">
    <property type="entry name" value="thrS"/>
    <property type="match status" value="1"/>
</dbReference>
<dbReference type="GO" id="GO:0008270">
    <property type="term" value="F:zinc ion binding"/>
    <property type="evidence" value="ECO:0007669"/>
    <property type="project" value="InterPro"/>
</dbReference>
<dbReference type="InterPro" id="IPR004154">
    <property type="entry name" value="Anticodon-bd"/>
</dbReference>
<evidence type="ECO:0000313" key="18">
    <source>
        <dbReference type="Proteomes" id="UP000185744"/>
    </source>
</evidence>
<keyword evidence="6" id="KW-0862">Zinc</keyword>
<dbReference type="PANTHER" id="PTHR11451">
    <property type="entry name" value="THREONINE-TRNA LIGASE"/>
    <property type="match status" value="1"/>
</dbReference>
<keyword evidence="10" id="KW-0030">Aminoacyl-tRNA synthetase</keyword>
<dbReference type="Pfam" id="PF08915">
    <property type="entry name" value="tRNA-Thr_ED"/>
    <property type="match status" value="1"/>
</dbReference>
<dbReference type="Proteomes" id="UP000185744">
    <property type="component" value="Unassembled WGS sequence"/>
</dbReference>
<comment type="catalytic activity">
    <reaction evidence="11">
        <text>tRNA(Thr) + L-threonine + ATP = L-threonyl-tRNA(Thr) + AMP + diphosphate + H(+)</text>
        <dbReference type="Rhea" id="RHEA:24624"/>
        <dbReference type="Rhea" id="RHEA-COMP:9670"/>
        <dbReference type="Rhea" id="RHEA-COMP:9704"/>
        <dbReference type="ChEBI" id="CHEBI:15378"/>
        <dbReference type="ChEBI" id="CHEBI:30616"/>
        <dbReference type="ChEBI" id="CHEBI:33019"/>
        <dbReference type="ChEBI" id="CHEBI:57926"/>
        <dbReference type="ChEBI" id="CHEBI:78442"/>
        <dbReference type="ChEBI" id="CHEBI:78534"/>
        <dbReference type="ChEBI" id="CHEBI:456215"/>
        <dbReference type="EC" id="6.1.1.3"/>
    </reaction>
</comment>
<evidence type="ECO:0000256" key="11">
    <source>
        <dbReference type="ARBA" id="ARBA00049515"/>
    </source>
</evidence>
<comment type="similarity">
    <text evidence="12">Belongs to the class-II aminoacyl-tRNA synthetase family. Archaea-specific ThrRS editing domain subfamily.</text>
</comment>
<dbReference type="InterPro" id="IPR015011">
    <property type="entry name" value="Threonyl-tRNA_syn_edit_dom_arc"/>
</dbReference>
<accession>A0A1Q6DVQ3</accession>
<dbReference type="Pfam" id="PF00587">
    <property type="entry name" value="tRNA-synt_2b"/>
    <property type="match status" value="1"/>
</dbReference>
<dbReference type="FunCoup" id="A0A1Q6DVQ3">
    <property type="interactions" value="129"/>
</dbReference>
<evidence type="ECO:0000256" key="6">
    <source>
        <dbReference type="ARBA" id="ARBA00022833"/>
    </source>
</evidence>
<dbReference type="InterPro" id="IPR045864">
    <property type="entry name" value="aa-tRNA-synth_II/BPL/LPL"/>
</dbReference>
<dbReference type="Pfam" id="PF03129">
    <property type="entry name" value="HGTP_anticodon"/>
    <property type="match status" value="1"/>
</dbReference>
<evidence type="ECO:0000256" key="1">
    <source>
        <dbReference type="ARBA" id="ARBA00004496"/>
    </source>
</evidence>
<evidence type="ECO:0000256" key="9">
    <source>
        <dbReference type="ARBA" id="ARBA00022917"/>
    </source>
</evidence>
<dbReference type="SUPFAM" id="SSF52954">
    <property type="entry name" value="Class II aaRS ABD-related"/>
    <property type="match status" value="1"/>
</dbReference>